<keyword evidence="4 12" id="KW-0768">Sushi</keyword>
<dbReference type="GO" id="GO:0006958">
    <property type="term" value="P:complement activation, classical pathway"/>
    <property type="evidence" value="ECO:0007669"/>
    <property type="project" value="UniProtKB-KW"/>
</dbReference>
<evidence type="ECO:0000256" key="9">
    <source>
        <dbReference type="ARBA" id="ARBA00023157"/>
    </source>
</evidence>
<dbReference type="InterPro" id="IPR050350">
    <property type="entry name" value="Compl-Cell_Adhes-Reg"/>
</dbReference>
<dbReference type="CDD" id="cd00033">
    <property type="entry name" value="CCP"/>
    <property type="match status" value="3"/>
</dbReference>
<evidence type="ECO:0000259" key="14">
    <source>
        <dbReference type="PROSITE" id="PS50923"/>
    </source>
</evidence>
<keyword evidence="8" id="KW-0472">Membrane</keyword>
<feature type="domain" description="Sushi" evidence="14">
    <location>
        <begin position="96"/>
        <end position="157"/>
    </location>
</feature>
<keyword evidence="16" id="KW-1185">Reference proteome</keyword>
<evidence type="ECO:0000256" key="11">
    <source>
        <dbReference type="ARBA" id="ARBA00045541"/>
    </source>
</evidence>
<evidence type="ECO:0000256" key="1">
    <source>
        <dbReference type="ARBA" id="ARBA00004370"/>
    </source>
</evidence>
<protein>
    <recommendedName>
        <fullName evidence="14">Sushi domain-containing protein</fullName>
    </recommendedName>
</protein>
<keyword evidence="7" id="KW-0180">Complement pathway</keyword>
<comment type="similarity">
    <text evidence="2">Belongs to the receptors of complement activation (RCA) family.</text>
</comment>
<accession>A0A8C5SUA0</accession>
<keyword evidence="3" id="KW-0399">Innate immunity</keyword>
<comment type="caution">
    <text evidence="12">Lacks conserved residue(s) required for the propagation of feature annotation.</text>
</comment>
<evidence type="ECO:0000256" key="4">
    <source>
        <dbReference type="ARBA" id="ARBA00022659"/>
    </source>
</evidence>
<evidence type="ECO:0000256" key="6">
    <source>
        <dbReference type="ARBA" id="ARBA00022859"/>
    </source>
</evidence>
<dbReference type="SUPFAM" id="SSF57535">
    <property type="entry name" value="Complement control module/SCR domain"/>
    <property type="match status" value="3"/>
</dbReference>
<feature type="signal peptide" evidence="13">
    <location>
        <begin position="1"/>
        <end position="21"/>
    </location>
</feature>
<proteinExistence type="inferred from homology"/>
<feature type="disulfide bond" evidence="12">
    <location>
        <begin position="160"/>
        <end position="203"/>
    </location>
</feature>
<dbReference type="FunFam" id="2.10.70.10:FF:000055">
    <property type="entry name" value="Complement decay-accelerating factor, GPI-anchored"/>
    <property type="match status" value="1"/>
</dbReference>
<reference evidence="15" key="2">
    <citation type="submission" date="2025-09" db="UniProtKB">
        <authorList>
            <consortium name="Ensembl"/>
        </authorList>
    </citation>
    <scope>IDENTIFICATION</scope>
</reference>
<feature type="chain" id="PRO_5034373710" description="Sushi domain-containing protein" evidence="13">
    <location>
        <begin position="22"/>
        <end position="294"/>
    </location>
</feature>
<evidence type="ECO:0000256" key="8">
    <source>
        <dbReference type="ARBA" id="ARBA00023136"/>
    </source>
</evidence>
<keyword evidence="10" id="KW-0325">Glycoprotein</keyword>
<evidence type="ECO:0000256" key="3">
    <source>
        <dbReference type="ARBA" id="ARBA00022588"/>
    </source>
</evidence>
<keyword evidence="6" id="KW-0391">Immunity</keyword>
<evidence type="ECO:0000256" key="13">
    <source>
        <dbReference type="SAM" id="SignalP"/>
    </source>
</evidence>
<dbReference type="PANTHER" id="PTHR19325">
    <property type="entry name" value="COMPLEMENT COMPONENT-RELATED SUSHI DOMAIN-CONTAINING"/>
    <property type="match status" value="1"/>
</dbReference>
<evidence type="ECO:0000256" key="7">
    <source>
        <dbReference type="ARBA" id="ARBA00022875"/>
    </source>
</evidence>
<dbReference type="Ensembl" id="ENSLLTT00000023364.1">
    <property type="protein sequence ID" value="ENSLLTP00000022527.1"/>
    <property type="gene ID" value="ENSLLTG00000016750.1"/>
</dbReference>
<dbReference type="Gene3D" id="2.10.70.10">
    <property type="entry name" value="Complement Module, domain 1"/>
    <property type="match status" value="3"/>
</dbReference>
<comment type="function">
    <text evidence="11">This protein recognizes C4b and C3b fragments that condense with cell-surface hydroxyl or amino groups when nascent C4b and C3b are locally generated during C4 and c3 activation. Interaction of daf with cell-associated C4b and C3b polypeptides interferes with their ability to catalyze the conversion of C2 and factor B to enzymatically active C2a and Bb and thereby prevents the formation of C4b2a and C3bBb, the amplification convertases of the complement cascade. Inhibits complement activation by destabilizing and preventing the formation of C3 and C5 convertases, which prevents complement damage.</text>
</comment>
<reference evidence="15" key="1">
    <citation type="submission" date="2025-08" db="UniProtKB">
        <authorList>
            <consortium name="Ensembl"/>
        </authorList>
    </citation>
    <scope>IDENTIFICATION</scope>
</reference>
<keyword evidence="13" id="KW-0732">Signal</keyword>
<dbReference type="AlphaFoldDB" id="A0A8C5SUA0"/>
<organism evidence="15 16">
    <name type="scientific">Laticauda laticaudata</name>
    <name type="common">Blue-ringed sea krait</name>
    <name type="synonym">Blue-lipped sea krait</name>
    <dbReference type="NCBI Taxonomy" id="8630"/>
    <lineage>
        <taxon>Eukaryota</taxon>
        <taxon>Metazoa</taxon>
        <taxon>Chordata</taxon>
        <taxon>Craniata</taxon>
        <taxon>Vertebrata</taxon>
        <taxon>Euteleostomi</taxon>
        <taxon>Lepidosauria</taxon>
        <taxon>Squamata</taxon>
        <taxon>Bifurcata</taxon>
        <taxon>Unidentata</taxon>
        <taxon>Episquamata</taxon>
        <taxon>Toxicofera</taxon>
        <taxon>Serpentes</taxon>
        <taxon>Colubroidea</taxon>
        <taxon>Elapidae</taxon>
        <taxon>Laticaudinae</taxon>
        <taxon>Laticauda</taxon>
    </lineage>
</organism>
<evidence type="ECO:0000256" key="10">
    <source>
        <dbReference type="ARBA" id="ARBA00023180"/>
    </source>
</evidence>
<comment type="subcellular location">
    <subcellularLocation>
        <location evidence="1">Membrane</location>
    </subcellularLocation>
</comment>
<dbReference type="Pfam" id="PF00084">
    <property type="entry name" value="Sushi"/>
    <property type="match status" value="3"/>
</dbReference>
<dbReference type="InterPro" id="IPR035976">
    <property type="entry name" value="Sushi/SCR/CCP_sf"/>
</dbReference>
<keyword evidence="5" id="KW-0677">Repeat</keyword>
<evidence type="ECO:0000256" key="2">
    <source>
        <dbReference type="ARBA" id="ARBA00010908"/>
    </source>
</evidence>
<dbReference type="GO" id="GO:0045087">
    <property type="term" value="P:innate immune response"/>
    <property type="evidence" value="ECO:0007669"/>
    <property type="project" value="UniProtKB-KW"/>
</dbReference>
<feature type="domain" description="Sushi" evidence="14">
    <location>
        <begin position="37"/>
        <end position="95"/>
    </location>
</feature>
<name>A0A8C5SUA0_LATLA</name>
<dbReference type="SMART" id="SM00032">
    <property type="entry name" value="CCP"/>
    <property type="match status" value="3"/>
</dbReference>
<feature type="domain" description="Sushi" evidence="14">
    <location>
        <begin position="158"/>
        <end position="229"/>
    </location>
</feature>
<dbReference type="InterPro" id="IPR000436">
    <property type="entry name" value="Sushi_SCR_CCP_dom"/>
</dbReference>
<dbReference type="Proteomes" id="UP000694406">
    <property type="component" value="Unplaced"/>
</dbReference>
<dbReference type="PROSITE" id="PS50923">
    <property type="entry name" value="SUSHI"/>
    <property type="match status" value="3"/>
</dbReference>
<evidence type="ECO:0000313" key="15">
    <source>
        <dbReference type="Ensembl" id="ENSLLTP00000022527.1"/>
    </source>
</evidence>
<dbReference type="GO" id="GO:0016020">
    <property type="term" value="C:membrane"/>
    <property type="evidence" value="ECO:0007669"/>
    <property type="project" value="UniProtKB-SubCell"/>
</dbReference>
<evidence type="ECO:0000256" key="5">
    <source>
        <dbReference type="ARBA" id="ARBA00022737"/>
    </source>
</evidence>
<dbReference type="PANTHER" id="PTHR19325:SF317">
    <property type="entry name" value="COMPLEMENT DECAY-ACCELERATING FACTOR"/>
    <property type="match status" value="1"/>
</dbReference>
<dbReference type="GeneTree" id="ENSGT00940000164219"/>
<sequence length="294" mass="33225">MFLSWPFWLYCFHAQPRVISLLDLVGWADGFGEKEFLKYPSPILGRTSSKMNSFPVGSLVQYKCNPGYVKHPRMNASSICIRNQVWSEVQEFCKKKSCGHPGEPENGRLIVSGDFLFGSTLNYTCEEGYKLKGQTSRQCALNGKRVQWSGSLPKCHPILCSSPPNIPHSKNTGKSLKYFFYGTTVTYTCDKGYPAIGNSSIYCTSKDRITGEWSGLDGMWDPPIPVCEFGKESGFSVLLISPEFFKTKLTSLADCAKFLVGFSHFHVYIRNKCSLHQNFMFRPNANYDKEILDK</sequence>
<keyword evidence="9 12" id="KW-1015">Disulfide bond</keyword>
<evidence type="ECO:0000313" key="16">
    <source>
        <dbReference type="Proteomes" id="UP000694406"/>
    </source>
</evidence>
<evidence type="ECO:0000256" key="12">
    <source>
        <dbReference type="PROSITE-ProRule" id="PRU00302"/>
    </source>
</evidence>